<feature type="region of interest" description="Disordered" evidence="1">
    <location>
        <begin position="14"/>
        <end position="45"/>
    </location>
</feature>
<keyword evidence="2" id="KW-0812">Transmembrane</keyword>
<sequence length="128" mass="13842">MVALHIWSTRRSSVSDQFGAGPDQGPLPAVPPGGQPTRETPTRGPARPFPYVVAGVLLAIAIVLPLMPQLYSVDAPRLGGMPFFYWYQLLWVPISAGLSGIAYWLVSSEDRRRRAAARAGNGNGGDRR</sequence>
<evidence type="ECO:0000313" key="3">
    <source>
        <dbReference type="EMBL" id="MBU8865851.1"/>
    </source>
</evidence>
<dbReference type="InterPro" id="IPR021741">
    <property type="entry name" value="DUF3311"/>
</dbReference>
<keyword evidence="4" id="KW-1185">Reference proteome</keyword>
<dbReference type="Proteomes" id="UP000824166">
    <property type="component" value="Unassembled WGS sequence"/>
</dbReference>
<comment type="caution">
    <text evidence="3">The sequence shown here is derived from an EMBL/GenBank/DDBJ whole genome shotgun (WGS) entry which is preliminary data.</text>
</comment>
<gene>
    <name evidence="3" type="ORF">KSW38_06050</name>
</gene>
<organism evidence="3 4">
    <name type="scientific">Paenarthrobacter aromaticivorans</name>
    <dbReference type="NCBI Taxonomy" id="2849150"/>
    <lineage>
        <taxon>Bacteria</taxon>
        <taxon>Bacillati</taxon>
        <taxon>Actinomycetota</taxon>
        <taxon>Actinomycetes</taxon>
        <taxon>Micrococcales</taxon>
        <taxon>Micrococcaceae</taxon>
        <taxon>Paenarthrobacter</taxon>
    </lineage>
</organism>
<proteinExistence type="predicted"/>
<evidence type="ECO:0000256" key="1">
    <source>
        <dbReference type="SAM" id="MobiDB-lite"/>
    </source>
</evidence>
<dbReference type="Pfam" id="PF11755">
    <property type="entry name" value="DUF3311"/>
    <property type="match status" value="1"/>
</dbReference>
<keyword evidence="2" id="KW-0472">Membrane</keyword>
<accession>A0ABS6I546</accession>
<reference evidence="3 4" key="1">
    <citation type="submission" date="2021-06" db="EMBL/GenBank/DDBJ databases">
        <authorList>
            <person name="Jeong J.W."/>
        </authorList>
    </citation>
    <scope>NUCLEOTIDE SEQUENCE [LARGE SCALE GENOMIC DNA]</scope>
    <source>
        <strain evidence="3 4">MMS21-TAE1-1</strain>
    </source>
</reference>
<dbReference type="EMBL" id="JAHOPC010000002">
    <property type="protein sequence ID" value="MBU8865851.1"/>
    <property type="molecule type" value="Genomic_DNA"/>
</dbReference>
<evidence type="ECO:0000313" key="4">
    <source>
        <dbReference type="Proteomes" id="UP000824166"/>
    </source>
</evidence>
<feature type="transmembrane region" description="Helical" evidence="2">
    <location>
        <begin position="51"/>
        <end position="71"/>
    </location>
</feature>
<evidence type="ECO:0000256" key="2">
    <source>
        <dbReference type="SAM" id="Phobius"/>
    </source>
</evidence>
<name>A0ABS6I546_9MICC</name>
<keyword evidence="2" id="KW-1133">Transmembrane helix</keyword>
<feature type="transmembrane region" description="Helical" evidence="2">
    <location>
        <begin position="83"/>
        <end position="106"/>
    </location>
</feature>
<protein>
    <submittedName>
        <fullName evidence="3">DUF3311 domain-containing protein</fullName>
    </submittedName>
</protein>